<reference evidence="5" key="1">
    <citation type="submission" date="2025-08" db="UniProtKB">
        <authorList>
            <consortium name="Ensembl"/>
        </authorList>
    </citation>
    <scope>IDENTIFICATION</scope>
</reference>
<sequence length="580" mass="63764">MTMWSMKVIILLLFCYASLSTGNSKVYFVSKNFNNVLHWDAVESGANVTYSVQYLSDAKDQPFQIKEECQNITALSCDLTAETPSAHDVNYIAQVFVNGSIYGKTIRFNPLAETIFGPPILSTYATVSSLHVDATLPLGPNGVAVEDIINKSKHGPSTTVIVYTLKITQPKWAVQHNESTTGRFVINLKNNQTEYCGYVVYKPFSRWGRSESEKATFCATLPGDPLMLLPWILISAALLVAIVIMSALYICNYVKGGKDKSMPQPLHIPTSSTSPGVLQLPDGNLIISKLVFCTQDDQPTVYAKIQMKPNAPSVGVGGYSPQDIPCQSWQGSTGSSVGTGAHSPTPNAEDTSYSVVAVQVPVTEKYFQQATTKDRETCNLPLSPSGESWDEGGMSPKLTSNGVQPLHDVDPCDRPLQLHTVRDPNGQLMLPSLTFQLENDTSYTQRRPLLSDLRDSKRERPSLVSLQSLDGSECSDSGCDDSTPTHPYCNTSYSPTQSVVPDFDKGCQIPSSDAIFESGYKQNWMPEIHLGTASKDSCEYRRTNYPWTWSGPKKEEGEDRGGEESSREILLGRWGVQIQE</sequence>
<dbReference type="OMA" id="FCYACLS"/>
<protein>
    <recommendedName>
        <fullName evidence="4">Fibronectin type-III domain-containing protein</fullName>
    </recommendedName>
</protein>
<dbReference type="CTD" id="163702"/>
<evidence type="ECO:0000259" key="4">
    <source>
        <dbReference type="Pfam" id="PF01108"/>
    </source>
</evidence>
<dbReference type="Gene3D" id="2.60.40.10">
    <property type="entry name" value="Immunoglobulins"/>
    <property type="match status" value="1"/>
</dbReference>
<dbReference type="GeneTree" id="ENSGT00940000174221"/>
<evidence type="ECO:0000313" key="6">
    <source>
        <dbReference type="Proteomes" id="UP000694389"/>
    </source>
</evidence>
<dbReference type="AlphaFoldDB" id="A0A8C4E670"/>
<dbReference type="PANTHER" id="PTHR20859:SF53">
    <property type="entry name" value="INTERLEUKIN-22 RECEPTOR SUBUNIT ALPHA-1"/>
    <property type="match status" value="1"/>
</dbReference>
<keyword evidence="6" id="KW-1185">Reference proteome</keyword>
<evidence type="ECO:0000313" key="5">
    <source>
        <dbReference type="Ensembl" id="ENSDLAP00005013891.1"/>
    </source>
</evidence>
<dbReference type="GeneID" id="127367275"/>
<name>A0A8C4E670_DICLA</name>
<dbReference type="GO" id="GO:0005886">
    <property type="term" value="C:plasma membrane"/>
    <property type="evidence" value="ECO:0007669"/>
    <property type="project" value="TreeGrafter"/>
</dbReference>
<dbReference type="InterPro" id="IPR003961">
    <property type="entry name" value="FN3_dom"/>
</dbReference>
<dbReference type="InterPro" id="IPR036116">
    <property type="entry name" value="FN3_sf"/>
</dbReference>
<reference evidence="5" key="2">
    <citation type="submission" date="2025-09" db="UniProtKB">
        <authorList>
            <consortium name="Ensembl"/>
        </authorList>
    </citation>
    <scope>IDENTIFICATION</scope>
</reference>
<dbReference type="PANTHER" id="PTHR20859">
    <property type="entry name" value="INTERFERON/INTERLEUKIN RECEPTOR"/>
    <property type="match status" value="1"/>
</dbReference>
<proteinExistence type="predicted"/>
<dbReference type="InterPro" id="IPR013783">
    <property type="entry name" value="Ig-like_fold"/>
</dbReference>
<keyword evidence="2" id="KW-1133">Transmembrane helix</keyword>
<dbReference type="Ensembl" id="ENSDLAT00005015139.2">
    <property type="protein sequence ID" value="ENSDLAP00005013891.1"/>
    <property type="gene ID" value="ENSDLAG00005006955.2"/>
</dbReference>
<feature type="chain" id="PRO_5034407974" description="Fibronectin type-III domain-containing protein" evidence="3">
    <location>
        <begin position="23"/>
        <end position="580"/>
    </location>
</feature>
<gene>
    <name evidence="5" type="primary">ifnlr1</name>
</gene>
<evidence type="ECO:0000256" key="1">
    <source>
        <dbReference type="SAM" id="MobiDB-lite"/>
    </source>
</evidence>
<feature type="compositionally biased region" description="Basic and acidic residues" evidence="1">
    <location>
        <begin position="452"/>
        <end position="461"/>
    </location>
</feature>
<dbReference type="InterPro" id="IPR050650">
    <property type="entry name" value="Type-II_Cytokine-TF_Rcpt"/>
</dbReference>
<accession>A0A8C4E670</accession>
<dbReference type="RefSeq" id="XP_051262971.1">
    <property type="nucleotide sequence ID" value="XM_051407011.1"/>
</dbReference>
<feature type="domain" description="Fibronectin type-III" evidence="4">
    <location>
        <begin position="10"/>
        <end position="95"/>
    </location>
</feature>
<evidence type="ECO:0000256" key="3">
    <source>
        <dbReference type="SAM" id="SignalP"/>
    </source>
</evidence>
<dbReference type="SUPFAM" id="SSF49265">
    <property type="entry name" value="Fibronectin type III"/>
    <property type="match status" value="1"/>
</dbReference>
<feature type="signal peptide" evidence="3">
    <location>
        <begin position="1"/>
        <end position="22"/>
    </location>
</feature>
<dbReference type="Proteomes" id="UP000694389">
    <property type="component" value="Unassembled WGS sequence"/>
</dbReference>
<keyword evidence="2" id="KW-0472">Membrane</keyword>
<dbReference type="OrthoDB" id="9908819at2759"/>
<feature type="region of interest" description="Disordered" evidence="1">
    <location>
        <begin position="446"/>
        <end position="481"/>
    </location>
</feature>
<feature type="compositionally biased region" description="Low complexity" evidence="1">
    <location>
        <begin position="470"/>
        <end position="481"/>
    </location>
</feature>
<feature type="transmembrane region" description="Helical" evidence="2">
    <location>
        <begin position="228"/>
        <end position="251"/>
    </location>
</feature>
<dbReference type="Pfam" id="PF01108">
    <property type="entry name" value="Tissue_fac"/>
    <property type="match status" value="1"/>
</dbReference>
<feature type="region of interest" description="Disordered" evidence="1">
    <location>
        <begin position="327"/>
        <end position="352"/>
    </location>
</feature>
<dbReference type="GO" id="GO:0004896">
    <property type="term" value="F:cytokine receptor activity"/>
    <property type="evidence" value="ECO:0007669"/>
    <property type="project" value="TreeGrafter"/>
</dbReference>
<keyword evidence="3" id="KW-0732">Signal</keyword>
<evidence type="ECO:0000256" key="2">
    <source>
        <dbReference type="SAM" id="Phobius"/>
    </source>
</evidence>
<organism evidence="5 6">
    <name type="scientific">Dicentrarchus labrax</name>
    <name type="common">European seabass</name>
    <name type="synonym">Morone labrax</name>
    <dbReference type="NCBI Taxonomy" id="13489"/>
    <lineage>
        <taxon>Eukaryota</taxon>
        <taxon>Metazoa</taxon>
        <taxon>Chordata</taxon>
        <taxon>Craniata</taxon>
        <taxon>Vertebrata</taxon>
        <taxon>Euteleostomi</taxon>
        <taxon>Actinopterygii</taxon>
        <taxon>Neopterygii</taxon>
        <taxon>Teleostei</taxon>
        <taxon>Neoteleostei</taxon>
        <taxon>Acanthomorphata</taxon>
        <taxon>Eupercaria</taxon>
        <taxon>Moronidae</taxon>
        <taxon>Dicentrarchus</taxon>
    </lineage>
</organism>
<keyword evidence="2" id="KW-0812">Transmembrane</keyword>
<feature type="region of interest" description="Disordered" evidence="1">
    <location>
        <begin position="376"/>
        <end position="411"/>
    </location>
</feature>